<keyword evidence="1" id="KW-0812">Transmembrane</keyword>
<dbReference type="SUPFAM" id="SSF56112">
    <property type="entry name" value="Protein kinase-like (PK-like)"/>
    <property type="match status" value="1"/>
</dbReference>
<dbReference type="PANTHER" id="PTHR44329">
    <property type="entry name" value="SERINE/THREONINE-PROTEIN KINASE TNNI3K-RELATED"/>
    <property type="match status" value="1"/>
</dbReference>
<evidence type="ECO:0000256" key="1">
    <source>
        <dbReference type="SAM" id="Phobius"/>
    </source>
</evidence>
<protein>
    <submittedName>
        <fullName evidence="3">Unnamed protein product</fullName>
    </submittedName>
</protein>
<dbReference type="SMART" id="SM00220">
    <property type="entry name" value="S_TKc"/>
    <property type="match status" value="1"/>
</dbReference>
<evidence type="ECO:0000259" key="2">
    <source>
        <dbReference type="PROSITE" id="PS50011"/>
    </source>
</evidence>
<evidence type="ECO:0000313" key="4">
    <source>
        <dbReference type="Proteomes" id="UP001165083"/>
    </source>
</evidence>
<dbReference type="Gene3D" id="1.10.510.10">
    <property type="entry name" value="Transferase(Phosphotransferase) domain 1"/>
    <property type="match status" value="1"/>
</dbReference>
<dbReference type="Pfam" id="PF00069">
    <property type="entry name" value="Pkinase"/>
    <property type="match status" value="1"/>
</dbReference>
<dbReference type="PROSITE" id="PS00108">
    <property type="entry name" value="PROTEIN_KINASE_ST"/>
    <property type="match status" value="1"/>
</dbReference>
<organism evidence="3 4">
    <name type="scientific">Phytophthora lilii</name>
    <dbReference type="NCBI Taxonomy" id="2077276"/>
    <lineage>
        <taxon>Eukaryota</taxon>
        <taxon>Sar</taxon>
        <taxon>Stramenopiles</taxon>
        <taxon>Oomycota</taxon>
        <taxon>Peronosporomycetes</taxon>
        <taxon>Peronosporales</taxon>
        <taxon>Peronosporaceae</taxon>
        <taxon>Phytophthora</taxon>
    </lineage>
</organism>
<proteinExistence type="predicted"/>
<dbReference type="InterPro" id="IPR011009">
    <property type="entry name" value="Kinase-like_dom_sf"/>
</dbReference>
<keyword evidence="1" id="KW-1133">Transmembrane helix</keyword>
<dbReference type="OrthoDB" id="4062651at2759"/>
<accession>A0A9W6WWG7</accession>
<dbReference type="PROSITE" id="PS50011">
    <property type="entry name" value="PROTEIN_KINASE_DOM"/>
    <property type="match status" value="1"/>
</dbReference>
<feature type="domain" description="Protein kinase" evidence="2">
    <location>
        <begin position="64"/>
        <end position="332"/>
    </location>
</feature>
<dbReference type="Proteomes" id="UP001165083">
    <property type="component" value="Unassembled WGS sequence"/>
</dbReference>
<keyword evidence="4" id="KW-1185">Reference proteome</keyword>
<keyword evidence="1" id="KW-0472">Membrane</keyword>
<dbReference type="Gene3D" id="3.30.200.20">
    <property type="entry name" value="Phosphorylase Kinase, domain 1"/>
    <property type="match status" value="1"/>
</dbReference>
<dbReference type="GO" id="GO:0005524">
    <property type="term" value="F:ATP binding"/>
    <property type="evidence" value="ECO:0007669"/>
    <property type="project" value="InterPro"/>
</dbReference>
<dbReference type="InterPro" id="IPR008271">
    <property type="entry name" value="Ser/Thr_kinase_AS"/>
</dbReference>
<feature type="transmembrane region" description="Helical" evidence="1">
    <location>
        <begin position="493"/>
        <end position="515"/>
    </location>
</feature>
<name>A0A9W6WWG7_9STRA</name>
<sequence>MPISISTTCFYRRRKTAKRDAGNAKWPASSGTDPVNFDEMIVRGQEGLWNDDVVTAKRIPRDKVTIKKVISRGAYGEVHLGHFNGRQVAVKMLLPSTRGSLNYVNEFLAEAKMTAALDHPHIVSCVGIAWDSLADLCVVLEFVEGGDLRALLNGYLALNHPVGFDRQKATIALNICQALTYLHSLAPPVIHRDLKSRNVLLNDKLKAKLSDFGISRERLDRTMTACVGTSLWMAPEVMLGERYDVKADMFSFGVVLSELDVHKMPYAVKENPGSSGREAAGVQLFQKIALGTVQVEFSDSSPRTLVELGRACTSLDPAERPNAAEAMQTYTLSSLTTAETMYSVCATFLGDQCDGTPYIVTVLKDSNCTAMECSSYSLINPRSAQANMQTCECSTDYLQTMRNKFESSPYLIQILHSDKDCSRVELGFGYPATVGHASPTNSSRRDYREGHHRNSLMRRYMFRWYSSNDIEGSSQDNSALTKESESGLSTNNIIGVAAGCLMVMMMVFFVAMLILTRRFRRHAAELEAKAKIRLSKSGAAWSGPSGLWTDDAITT</sequence>
<dbReference type="EMBL" id="BSXW01000341">
    <property type="protein sequence ID" value="GMF19369.1"/>
    <property type="molecule type" value="Genomic_DNA"/>
</dbReference>
<reference evidence="3" key="1">
    <citation type="submission" date="2023-04" db="EMBL/GenBank/DDBJ databases">
        <title>Phytophthora lilii NBRC 32176.</title>
        <authorList>
            <person name="Ichikawa N."/>
            <person name="Sato H."/>
            <person name="Tonouchi N."/>
        </authorList>
    </citation>
    <scope>NUCLEOTIDE SEQUENCE</scope>
    <source>
        <strain evidence="3">NBRC 32176</strain>
    </source>
</reference>
<gene>
    <name evidence="3" type="ORF">Plil01_000739200</name>
</gene>
<dbReference type="InterPro" id="IPR000719">
    <property type="entry name" value="Prot_kinase_dom"/>
</dbReference>
<dbReference type="PANTHER" id="PTHR44329:SF214">
    <property type="entry name" value="PROTEIN KINASE DOMAIN-CONTAINING PROTEIN"/>
    <property type="match status" value="1"/>
</dbReference>
<evidence type="ECO:0000313" key="3">
    <source>
        <dbReference type="EMBL" id="GMF19369.1"/>
    </source>
</evidence>
<comment type="caution">
    <text evidence="3">The sequence shown here is derived from an EMBL/GenBank/DDBJ whole genome shotgun (WGS) entry which is preliminary data.</text>
</comment>
<dbReference type="InterPro" id="IPR051681">
    <property type="entry name" value="Ser/Thr_Kinases-Pseudokinases"/>
</dbReference>
<dbReference type="GO" id="GO:0004674">
    <property type="term" value="F:protein serine/threonine kinase activity"/>
    <property type="evidence" value="ECO:0007669"/>
    <property type="project" value="TreeGrafter"/>
</dbReference>
<dbReference type="AlphaFoldDB" id="A0A9W6WWG7"/>